<organism evidence="2 3">
    <name type="scientific">Vreelandella aquamarina</name>
    <dbReference type="NCBI Taxonomy" id="77097"/>
    <lineage>
        <taxon>Bacteria</taxon>
        <taxon>Pseudomonadati</taxon>
        <taxon>Pseudomonadota</taxon>
        <taxon>Gammaproteobacteria</taxon>
        <taxon>Oceanospirillales</taxon>
        <taxon>Halomonadaceae</taxon>
        <taxon>Vreelandella</taxon>
    </lineage>
</organism>
<keyword evidence="1" id="KW-0732">Signal</keyword>
<feature type="signal peptide" evidence="1">
    <location>
        <begin position="1"/>
        <end position="19"/>
    </location>
</feature>
<gene>
    <name evidence="2" type="ORF">SAMN05878438_3851</name>
</gene>
<dbReference type="GeneID" id="97277411"/>
<feature type="chain" id="PRO_5012116620" description="Surface antigen" evidence="1">
    <location>
        <begin position="20"/>
        <end position="169"/>
    </location>
</feature>
<dbReference type="PROSITE" id="PS51257">
    <property type="entry name" value="PROKAR_LIPOPROTEIN"/>
    <property type="match status" value="1"/>
</dbReference>
<protein>
    <recommendedName>
        <fullName evidence="4">Surface antigen</fullName>
    </recommendedName>
</protein>
<evidence type="ECO:0000313" key="3">
    <source>
        <dbReference type="Proteomes" id="UP000185024"/>
    </source>
</evidence>
<evidence type="ECO:0000313" key="2">
    <source>
        <dbReference type="EMBL" id="SIN88853.1"/>
    </source>
</evidence>
<dbReference type="Proteomes" id="UP000185024">
    <property type="component" value="Unassembled WGS sequence"/>
</dbReference>
<accession>A0A1N6K2S9</accession>
<sequence>MMIRRTLQGLAATSLLALATGCAVPQSAGHLQGAAANAIGGVADAISGRSSNSASAAGARAAGQMGGVRGLVNGGSAGMSGAAYGAAGATALGVVDKGMRGAFAAMQGDPEVGFEDVANMQQNVTKSDPYVDAEGRTCIDYQISVTGGPEDSEQNVTTCQNAKGDWEKV</sequence>
<evidence type="ECO:0000256" key="1">
    <source>
        <dbReference type="SAM" id="SignalP"/>
    </source>
</evidence>
<proteinExistence type="predicted"/>
<name>A0A1N6K2S9_9GAMM</name>
<reference evidence="2 3" key="1">
    <citation type="submission" date="2016-11" db="EMBL/GenBank/DDBJ databases">
        <authorList>
            <person name="Jaros S."/>
            <person name="Januszkiewicz K."/>
            <person name="Wedrychowicz H."/>
        </authorList>
    </citation>
    <scope>NUCLEOTIDE SEQUENCE [LARGE SCALE GENOMIC DNA]</scope>
    <source>
        <strain evidence="2 3">ACAM 239</strain>
    </source>
</reference>
<evidence type="ECO:0008006" key="4">
    <source>
        <dbReference type="Google" id="ProtNLM"/>
    </source>
</evidence>
<dbReference type="AlphaFoldDB" id="A0A1N6K2S9"/>
<dbReference type="EMBL" id="FSQX01000002">
    <property type="protein sequence ID" value="SIN88853.1"/>
    <property type="molecule type" value="Genomic_DNA"/>
</dbReference>
<dbReference type="RefSeq" id="WP_074211734.1">
    <property type="nucleotide sequence ID" value="NZ_BJOI01000039.1"/>
</dbReference>